<dbReference type="AlphaFoldDB" id="A0A174FPR0"/>
<dbReference type="EMBL" id="CYZI01000011">
    <property type="protein sequence ID" value="CUO50135.1"/>
    <property type="molecule type" value="Genomic_DNA"/>
</dbReference>
<evidence type="ECO:0000313" key="2">
    <source>
        <dbReference type="Proteomes" id="UP000095333"/>
    </source>
</evidence>
<gene>
    <name evidence="1" type="ORF">ERS852457_02130</name>
</gene>
<organism evidence="1 2">
    <name type="scientific">Phocaeicola vulgatus</name>
    <name type="common">Bacteroides vulgatus</name>
    <dbReference type="NCBI Taxonomy" id="821"/>
    <lineage>
        <taxon>Bacteria</taxon>
        <taxon>Pseudomonadati</taxon>
        <taxon>Bacteroidota</taxon>
        <taxon>Bacteroidia</taxon>
        <taxon>Bacteroidales</taxon>
        <taxon>Bacteroidaceae</taxon>
        <taxon>Phocaeicola</taxon>
    </lineage>
</organism>
<proteinExistence type="predicted"/>
<name>A0A174FPR0_PHOVU</name>
<accession>A0A174FPR0</accession>
<dbReference type="Proteomes" id="UP000095333">
    <property type="component" value="Unassembled WGS sequence"/>
</dbReference>
<sequence length="106" mass="13162">MKMNYLINQLMTVDKAFYRHYLEMLLTLDRIHALTPWQMSMLLWRAKLFHVQVLYPELLRISLCTGQEKDEIRFMKGWKLKELEKIMPAWQRRQCEEIKKERWRGF</sequence>
<evidence type="ECO:0000313" key="1">
    <source>
        <dbReference type="EMBL" id="CUO50135.1"/>
    </source>
</evidence>
<reference evidence="1 2" key="1">
    <citation type="submission" date="2015-09" db="EMBL/GenBank/DDBJ databases">
        <authorList>
            <consortium name="Pathogen Informatics"/>
        </authorList>
    </citation>
    <scope>NUCLEOTIDE SEQUENCE [LARGE SCALE GENOMIC DNA]</scope>
    <source>
        <strain evidence="1 2">2789STDY5834842</strain>
    </source>
</reference>
<protein>
    <submittedName>
        <fullName evidence="1">Uncharacterized protein</fullName>
    </submittedName>
</protein>